<accession>F0V2A9</accession>
<dbReference type="RefSeq" id="WP_013609391.1">
    <property type="nucleotide sequence ID" value="NC_015153.1"/>
</dbReference>
<feature type="compositionally biased region" description="Basic and acidic residues" evidence="1">
    <location>
        <begin position="70"/>
        <end position="103"/>
    </location>
</feature>
<proteinExistence type="predicted"/>
<dbReference type="AlphaFoldDB" id="F0V2A9"/>
<evidence type="ECO:0000256" key="1">
    <source>
        <dbReference type="SAM" id="MobiDB-lite"/>
    </source>
</evidence>
<dbReference type="HOGENOM" id="CLU_1979092_0_0_14"/>
<protein>
    <submittedName>
        <fullName evidence="2">Uncharacterized protein</fullName>
    </submittedName>
</protein>
<feature type="compositionally biased region" description="Polar residues" evidence="1">
    <location>
        <begin position="48"/>
        <end position="69"/>
    </location>
</feature>
<gene>
    <name evidence="2" type="ORF">MSUIS_06970</name>
</gene>
<dbReference type="KEGG" id="msk:MSUIS_06970"/>
<organism evidence="2 3">
    <name type="scientific">Mycoplasma suis (strain KI_3806)</name>
    <dbReference type="NCBI Taxonomy" id="708248"/>
    <lineage>
        <taxon>Bacteria</taxon>
        <taxon>Bacillati</taxon>
        <taxon>Mycoplasmatota</taxon>
        <taxon>Mollicutes</taxon>
        <taxon>Mycoplasmataceae</taxon>
        <taxon>Mycoplasma</taxon>
    </lineage>
</organism>
<dbReference type="EMBL" id="FQ790233">
    <property type="protein sequence ID" value="CBZ40790.1"/>
    <property type="molecule type" value="Genomic_DNA"/>
</dbReference>
<name>F0V2A9_MYCS3</name>
<reference evidence="2 3" key="1">
    <citation type="journal article" date="2011" name="J. Bacteriol.">
        <title>Complete genome sequence of the hemotrophic Mycoplasma suis strain KI3806.</title>
        <authorList>
            <person name="Oehlerking J."/>
            <person name="Kube M."/>
            <person name="Felder K.M."/>
            <person name="Matter D."/>
            <person name="Wittenbrink M.M."/>
            <person name="Schwarzenbach S."/>
            <person name="Kramer M.M."/>
            <person name="Hoelzle K."/>
            <person name="Hoelzle L.E."/>
        </authorList>
    </citation>
    <scope>NUCLEOTIDE SEQUENCE [LARGE SCALE GENOMIC DNA]</scope>
    <source>
        <strain evidence="3">KI_3806</strain>
    </source>
</reference>
<sequence>MKSLSLLSKVFSGLLVIGASGGGAGFGMGSLFNKEVNENSVAAENNSYSLQPPKQQDSVSGENLTGNYQQREEGAEHTSTRKDQDLDSSLGKEKVRAEQERNKELFGDEEVIVEENEIGNTGFVCRKEKTKSGKVISQSCFMKG</sequence>
<evidence type="ECO:0000313" key="2">
    <source>
        <dbReference type="EMBL" id="CBZ40790.1"/>
    </source>
</evidence>
<evidence type="ECO:0000313" key="3">
    <source>
        <dbReference type="Proteomes" id="UP000008645"/>
    </source>
</evidence>
<feature type="region of interest" description="Disordered" evidence="1">
    <location>
        <begin position="43"/>
        <end position="103"/>
    </location>
</feature>
<dbReference type="Proteomes" id="UP000008645">
    <property type="component" value="Chromosome"/>
</dbReference>